<dbReference type="AlphaFoldDB" id="A0A9Q0F405"/>
<keyword evidence="14" id="KW-1185">Reference proteome</keyword>
<keyword evidence="4" id="KW-0862">Zinc</keyword>
<dbReference type="Pfam" id="PF00320">
    <property type="entry name" value="GATA"/>
    <property type="match status" value="1"/>
</dbReference>
<keyword evidence="5" id="KW-0805">Transcription regulation</keyword>
<dbReference type="CDD" id="cd00202">
    <property type="entry name" value="ZnF_GATA"/>
    <property type="match status" value="1"/>
</dbReference>
<organism evidence="13 14">
    <name type="scientific">Turnera subulata</name>
    <dbReference type="NCBI Taxonomy" id="218843"/>
    <lineage>
        <taxon>Eukaryota</taxon>
        <taxon>Viridiplantae</taxon>
        <taxon>Streptophyta</taxon>
        <taxon>Embryophyta</taxon>
        <taxon>Tracheophyta</taxon>
        <taxon>Spermatophyta</taxon>
        <taxon>Magnoliopsida</taxon>
        <taxon>eudicotyledons</taxon>
        <taxon>Gunneridae</taxon>
        <taxon>Pentapetalae</taxon>
        <taxon>rosids</taxon>
        <taxon>fabids</taxon>
        <taxon>Malpighiales</taxon>
        <taxon>Passifloraceae</taxon>
        <taxon>Turnera</taxon>
    </lineage>
</organism>
<proteinExistence type="inferred from homology"/>
<keyword evidence="8" id="KW-0804">Transcription</keyword>
<comment type="similarity">
    <text evidence="1">Belongs to the type IV zinc-finger family. Class A subfamily.</text>
</comment>
<name>A0A9Q0F405_9ROSI</name>
<dbReference type="SMART" id="SM00401">
    <property type="entry name" value="ZnF_GATA"/>
    <property type="match status" value="1"/>
</dbReference>
<evidence type="ECO:0000256" key="11">
    <source>
        <dbReference type="SAM" id="MobiDB-lite"/>
    </source>
</evidence>
<dbReference type="PANTHER" id="PTHR45658">
    <property type="entry name" value="GATA TRANSCRIPTION FACTOR"/>
    <property type="match status" value="1"/>
</dbReference>
<dbReference type="PROSITE" id="PS00344">
    <property type="entry name" value="GATA_ZN_FINGER_1"/>
    <property type="match status" value="1"/>
</dbReference>
<dbReference type="InterPro" id="IPR000679">
    <property type="entry name" value="Znf_GATA"/>
</dbReference>
<dbReference type="Proteomes" id="UP001141552">
    <property type="component" value="Unassembled WGS sequence"/>
</dbReference>
<keyword evidence="9" id="KW-0539">Nucleus</keyword>
<dbReference type="GO" id="GO:0043565">
    <property type="term" value="F:sequence-specific DNA binding"/>
    <property type="evidence" value="ECO:0007669"/>
    <property type="project" value="InterPro"/>
</dbReference>
<dbReference type="FunFam" id="3.30.50.10:FF:000018">
    <property type="entry name" value="GATA transcription factor"/>
    <property type="match status" value="1"/>
</dbReference>
<dbReference type="GO" id="GO:0030154">
    <property type="term" value="P:cell differentiation"/>
    <property type="evidence" value="ECO:0007669"/>
    <property type="project" value="TreeGrafter"/>
</dbReference>
<sequence length="311" mass="34873">MDFCRNVTVPGDYHQQEQVLASPLLGASALTPLKSPIDDLFSSQNTEADVSLEWLSVFVEDCLTSTGNCLPPPTNNVQKTATTSPELIKQRTPQVPASLHRFVVPGRARSKRRRVTNTKARNNPLLASWCCDNKHHQGLNFGSTDPPLLQQTHWLADSELILPKTEDAQRDKNKCVERDSEAREEKEVETRQAGVKAEDDHHEKVMVMMISNEKERLGEEEEDSIGVGEQQQQQQPRRCTHCLSQRTPQWRAGPLGPKTLCNACGVRYKSGRLLPEYRPAKSPTFVSYLHSNSHKKVLEMRMAGSSAVPNS</sequence>
<evidence type="ECO:0000256" key="5">
    <source>
        <dbReference type="ARBA" id="ARBA00023015"/>
    </source>
</evidence>
<dbReference type="PANTHER" id="PTHR45658:SF143">
    <property type="entry name" value="GATA-TYPE DOMAIN-CONTAINING PROTEIN"/>
    <property type="match status" value="1"/>
</dbReference>
<evidence type="ECO:0000256" key="4">
    <source>
        <dbReference type="ARBA" id="ARBA00022833"/>
    </source>
</evidence>
<comment type="caution">
    <text evidence="13">The sequence shown here is derived from an EMBL/GenBank/DDBJ whole genome shotgun (WGS) entry which is preliminary data.</text>
</comment>
<keyword evidence="6" id="KW-0238">DNA-binding</keyword>
<dbReference type="PROSITE" id="PS50114">
    <property type="entry name" value="GATA_ZN_FINGER_2"/>
    <property type="match status" value="1"/>
</dbReference>
<feature type="region of interest" description="Disordered" evidence="11">
    <location>
        <begin position="171"/>
        <end position="197"/>
    </location>
</feature>
<dbReference type="GO" id="GO:0008270">
    <property type="term" value="F:zinc ion binding"/>
    <property type="evidence" value="ECO:0007669"/>
    <property type="project" value="UniProtKB-KW"/>
</dbReference>
<evidence type="ECO:0000256" key="2">
    <source>
        <dbReference type="ARBA" id="ARBA00022723"/>
    </source>
</evidence>
<dbReference type="InterPro" id="IPR013088">
    <property type="entry name" value="Znf_NHR/GATA"/>
</dbReference>
<keyword evidence="7" id="KW-0010">Activator</keyword>
<evidence type="ECO:0000313" key="13">
    <source>
        <dbReference type="EMBL" id="KAJ4823206.1"/>
    </source>
</evidence>
<evidence type="ECO:0000256" key="1">
    <source>
        <dbReference type="ARBA" id="ARBA00005694"/>
    </source>
</evidence>
<dbReference type="Gene3D" id="3.30.50.10">
    <property type="entry name" value="Erythroid Transcription Factor GATA-1, subunit A"/>
    <property type="match status" value="1"/>
</dbReference>
<evidence type="ECO:0000256" key="10">
    <source>
        <dbReference type="PROSITE-ProRule" id="PRU00094"/>
    </source>
</evidence>
<accession>A0A9Q0F405</accession>
<evidence type="ECO:0000256" key="8">
    <source>
        <dbReference type="ARBA" id="ARBA00023163"/>
    </source>
</evidence>
<dbReference type="EMBL" id="JAKUCV010007503">
    <property type="protein sequence ID" value="KAJ4823206.1"/>
    <property type="molecule type" value="Genomic_DNA"/>
</dbReference>
<gene>
    <name evidence="13" type="ORF">Tsubulata_007560</name>
</gene>
<keyword evidence="3 10" id="KW-0863">Zinc-finger</keyword>
<keyword evidence="2" id="KW-0479">Metal-binding</keyword>
<protein>
    <recommendedName>
        <fullName evidence="12">GATA-type domain-containing protein</fullName>
    </recommendedName>
</protein>
<dbReference type="OrthoDB" id="2162994at2759"/>
<dbReference type="InterPro" id="IPR051140">
    <property type="entry name" value="GATA_TF"/>
</dbReference>
<evidence type="ECO:0000313" key="14">
    <source>
        <dbReference type="Proteomes" id="UP001141552"/>
    </source>
</evidence>
<evidence type="ECO:0000259" key="12">
    <source>
        <dbReference type="PROSITE" id="PS50114"/>
    </source>
</evidence>
<reference evidence="13" key="1">
    <citation type="submission" date="2022-02" db="EMBL/GenBank/DDBJ databases">
        <authorList>
            <person name="Henning P.M."/>
            <person name="McCubbin A.G."/>
            <person name="Shore J.S."/>
        </authorList>
    </citation>
    <scope>NUCLEOTIDE SEQUENCE</scope>
    <source>
        <strain evidence="13">F60SS</strain>
        <tissue evidence="13">Leaves</tissue>
    </source>
</reference>
<dbReference type="SUPFAM" id="SSF57716">
    <property type="entry name" value="Glucocorticoid receptor-like (DNA-binding domain)"/>
    <property type="match status" value="1"/>
</dbReference>
<evidence type="ECO:0000256" key="9">
    <source>
        <dbReference type="ARBA" id="ARBA00023242"/>
    </source>
</evidence>
<feature type="domain" description="GATA-type" evidence="12">
    <location>
        <begin position="233"/>
        <end position="269"/>
    </location>
</feature>
<reference evidence="13" key="2">
    <citation type="journal article" date="2023" name="Plants (Basel)">
        <title>Annotation of the Turnera subulata (Passifloraceae) Draft Genome Reveals the S-Locus Evolved after the Divergence of Turneroideae from Passifloroideae in a Stepwise Manner.</title>
        <authorList>
            <person name="Henning P.M."/>
            <person name="Roalson E.H."/>
            <person name="Mir W."/>
            <person name="McCubbin A.G."/>
            <person name="Shore J.S."/>
        </authorList>
    </citation>
    <scope>NUCLEOTIDE SEQUENCE</scope>
    <source>
        <strain evidence="13">F60SS</strain>
    </source>
</reference>
<dbReference type="GO" id="GO:0005634">
    <property type="term" value="C:nucleus"/>
    <property type="evidence" value="ECO:0007669"/>
    <property type="project" value="TreeGrafter"/>
</dbReference>
<evidence type="ECO:0000256" key="3">
    <source>
        <dbReference type="ARBA" id="ARBA00022771"/>
    </source>
</evidence>
<evidence type="ECO:0000256" key="7">
    <source>
        <dbReference type="ARBA" id="ARBA00023159"/>
    </source>
</evidence>
<evidence type="ECO:0000256" key="6">
    <source>
        <dbReference type="ARBA" id="ARBA00023125"/>
    </source>
</evidence>
<dbReference type="GO" id="GO:0006355">
    <property type="term" value="P:regulation of DNA-templated transcription"/>
    <property type="evidence" value="ECO:0007669"/>
    <property type="project" value="InterPro"/>
</dbReference>